<keyword evidence="5" id="KW-1185">Reference proteome</keyword>
<dbReference type="PANTHER" id="PTHR12510">
    <property type="entry name" value="TROPONIN C-AKIN-1 PROTEIN"/>
    <property type="match status" value="1"/>
</dbReference>
<dbReference type="EMBL" id="CP089983">
    <property type="protein sequence ID" value="WXB00646.1"/>
    <property type="molecule type" value="Genomic_DNA"/>
</dbReference>
<dbReference type="InterPro" id="IPR013024">
    <property type="entry name" value="GGCT-like"/>
</dbReference>
<reference evidence="4" key="1">
    <citation type="submission" date="2021-12" db="EMBL/GenBank/DDBJ databases">
        <title>Discovery of the Pendulisporaceae a myxobacterial family with distinct sporulation behavior and unique specialized metabolism.</title>
        <authorList>
            <person name="Garcia R."/>
            <person name="Popoff A."/>
            <person name="Bader C.D."/>
            <person name="Loehr J."/>
            <person name="Walesch S."/>
            <person name="Walt C."/>
            <person name="Boldt J."/>
            <person name="Bunk B."/>
            <person name="Haeckl F.J.F.P.J."/>
            <person name="Gunesch A.P."/>
            <person name="Birkelbach J."/>
            <person name="Nuebel U."/>
            <person name="Pietschmann T."/>
            <person name="Bach T."/>
            <person name="Mueller R."/>
        </authorList>
    </citation>
    <scope>NUCLEOTIDE SEQUENCE</scope>
    <source>
        <strain evidence="4">MSr11367</strain>
    </source>
</reference>
<sequence length="127" mass="13932">MNRLLVYGTLLSGQPNARWLRGARFIGQARTEPGFRLHDLGAYPGLVAGGSTAVIGEVYEVGARTLAVLDAFEGDEYHRERIVLDDGLCAETYLLAPDVAAGFPLIASGDWRDWCAHREMAQRPTSR</sequence>
<gene>
    <name evidence="4" type="ORF">LVJ94_27445</name>
</gene>
<dbReference type="Gene3D" id="3.10.490.10">
    <property type="entry name" value="Gamma-glutamyl cyclotransferase-like"/>
    <property type="match status" value="1"/>
</dbReference>
<comment type="similarity">
    <text evidence="1 2">Belongs to the gamma-glutamylcyclotransferase family.</text>
</comment>
<dbReference type="InterPro" id="IPR036568">
    <property type="entry name" value="GGCT-like_sf"/>
</dbReference>
<name>A0ABZ2KSU6_9BACT</name>
<feature type="domain" description="Gamma-glutamylcyclotransferase AIG2-like" evidence="3">
    <location>
        <begin position="5"/>
        <end position="112"/>
    </location>
</feature>
<evidence type="ECO:0000259" key="3">
    <source>
        <dbReference type="Pfam" id="PF06094"/>
    </source>
</evidence>
<organism evidence="4 5">
    <name type="scientific">Pendulispora rubella</name>
    <dbReference type="NCBI Taxonomy" id="2741070"/>
    <lineage>
        <taxon>Bacteria</taxon>
        <taxon>Pseudomonadati</taxon>
        <taxon>Myxococcota</taxon>
        <taxon>Myxococcia</taxon>
        <taxon>Myxococcales</taxon>
        <taxon>Sorangiineae</taxon>
        <taxon>Pendulisporaceae</taxon>
        <taxon>Pendulispora</taxon>
    </lineage>
</organism>
<evidence type="ECO:0000313" key="5">
    <source>
        <dbReference type="Proteomes" id="UP001374803"/>
    </source>
</evidence>
<evidence type="ECO:0000256" key="1">
    <source>
        <dbReference type="ARBA" id="ARBA00008861"/>
    </source>
</evidence>
<dbReference type="InterPro" id="IPR039126">
    <property type="entry name" value="GGACT"/>
</dbReference>
<proteinExistence type="inferred from homology"/>
<protein>
    <recommendedName>
        <fullName evidence="2">Gamma-glutamylcyclotransferase family protein</fullName>
    </recommendedName>
</protein>
<dbReference type="RefSeq" id="WP_394830248.1">
    <property type="nucleotide sequence ID" value="NZ_CP089929.1"/>
</dbReference>
<dbReference type="Proteomes" id="UP001374803">
    <property type="component" value="Chromosome"/>
</dbReference>
<dbReference type="CDD" id="cd06661">
    <property type="entry name" value="GGCT_like"/>
    <property type="match status" value="1"/>
</dbReference>
<dbReference type="SUPFAM" id="SSF110857">
    <property type="entry name" value="Gamma-glutamyl cyclotransferase-like"/>
    <property type="match status" value="1"/>
</dbReference>
<accession>A0ABZ2KSU6</accession>
<dbReference type="Pfam" id="PF06094">
    <property type="entry name" value="GGACT"/>
    <property type="match status" value="1"/>
</dbReference>
<evidence type="ECO:0000256" key="2">
    <source>
        <dbReference type="RuleBase" id="RU367036"/>
    </source>
</evidence>
<dbReference type="PANTHER" id="PTHR12510:SF4">
    <property type="entry name" value="GAMMA-GLUTAMYLAMINECYCLOTRANSFERASE"/>
    <property type="match status" value="1"/>
</dbReference>
<evidence type="ECO:0000313" key="4">
    <source>
        <dbReference type="EMBL" id="WXB00646.1"/>
    </source>
</evidence>
<dbReference type="InterPro" id="IPR009288">
    <property type="entry name" value="AIG2-like_dom"/>
</dbReference>